<evidence type="ECO:0000313" key="1">
    <source>
        <dbReference type="EMBL" id="RXN24962.1"/>
    </source>
</evidence>
<accession>A0A498MZL9</accession>
<protein>
    <submittedName>
        <fullName evidence="1">Uncharacterized protein</fullName>
    </submittedName>
</protein>
<reference evidence="1 2" key="1">
    <citation type="submission" date="2018-03" db="EMBL/GenBank/DDBJ databases">
        <title>Draft genome sequence of Rohu Carp (Labeo rohita).</title>
        <authorList>
            <person name="Das P."/>
            <person name="Kushwaha B."/>
            <person name="Joshi C.G."/>
            <person name="Kumar D."/>
            <person name="Nagpure N.S."/>
            <person name="Sahoo L."/>
            <person name="Das S.P."/>
            <person name="Bit A."/>
            <person name="Patnaik S."/>
            <person name="Meher P.K."/>
            <person name="Jayasankar P."/>
            <person name="Koringa P.G."/>
            <person name="Patel N.V."/>
            <person name="Hinsu A.T."/>
            <person name="Kumar R."/>
            <person name="Pandey M."/>
            <person name="Agarwal S."/>
            <person name="Srivastava S."/>
            <person name="Singh M."/>
            <person name="Iquebal M.A."/>
            <person name="Jaiswal S."/>
            <person name="Angadi U.B."/>
            <person name="Kumar N."/>
            <person name="Raza M."/>
            <person name="Shah T.M."/>
            <person name="Rai A."/>
            <person name="Jena J.K."/>
        </authorList>
    </citation>
    <scope>NUCLEOTIDE SEQUENCE [LARGE SCALE GENOMIC DNA]</scope>
    <source>
        <strain evidence="1">DASCIFA01</strain>
        <tissue evidence="1">Testis</tissue>
    </source>
</reference>
<organism evidence="1 2">
    <name type="scientific">Labeo rohita</name>
    <name type="common">Indian major carp</name>
    <name type="synonym">Cyprinus rohita</name>
    <dbReference type="NCBI Taxonomy" id="84645"/>
    <lineage>
        <taxon>Eukaryota</taxon>
        <taxon>Metazoa</taxon>
        <taxon>Chordata</taxon>
        <taxon>Craniata</taxon>
        <taxon>Vertebrata</taxon>
        <taxon>Euteleostomi</taxon>
        <taxon>Actinopterygii</taxon>
        <taxon>Neopterygii</taxon>
        <taxon>Teleostei</taxon>
        <taxon>Ostariophysi</taxon>
        <taxon>Cypriniformes</taxon>
        <taxon>Cyprinidae</taxon>
        <taxon>Labeoninae</taxon>
        <taxon>Labeonini</taxon>
        <taxon>Labeo</taxon>
    </lineage>
</organism>
<proteinExistence type="predicted"/>
<gene>
    <name evidence="1" type="ORF">ROHU_006011</name>
</gene>
<dbReference type="Proteomes" id="UP000290572">
    <property type="component" value="Unassembled WGS sequence"/>
</dbReference>
<comment type="caution">
    <text evidence="1">The sequence shown here is derived from an EMBL/GenBank/DDBJ whole genome shotgun (WGS) entry which is preliminary data.</text>
</comment>
<keyword evidence="2" id="KW-1185">Reference proteome</keyword>
<name>A0A498MZL9_LABRO</name>
<sequence length="102" mass="11791">MGQGIIQARIKDILESSIIVFQPHREGPKEHQILIDQVQEWKVQLKEYGLLRQLLGLTRLDQVRNENVGKVLGVAPVIEKMREVCLRWYSHVVYSGEESVAR</sequence>
<dbReference type="EMBL" id="QBIY01012482">
    <property type="protein sequence ID" value="RXN24962.1"/>
    <property type="molecule type" value="Genomic_DNA"/>
</dbReference>
<evidence type="ECO:0000313" key="2">
    <source>
        <dbReference type="Proteomes" id="UP000290572"/>
    </source>
</evidence>
<dbReference type="AlphaFoldDB" id="A0A498MZL9"/>